<dbReference type="EMBL" id="KN833740">
    <property type="protein sequence ID" value="KIK22394.1"/>
    <property type="molecule type" value="Genomic_DNA"/>
</dbReference>
<sequence>MLHRVLSVSSDPVRLVRACKSRFTLPHRKAGSDTQFTWMKFEHKKNEDLDANLVGVSRNVGGVTP</sequence>
<evidence type="ECO:0000313" key="2">
    <source>
        <dbReference type="Proteomes" id="UP000054018"/>
    </source>
</evidence>
<name>A0A0C9Z8Q6_9AGAM</name>
<protein>
    <submittedName>
        <fullName evidence="1">Uncharacterized protein</fullName>
    </submittedName>
</protein>
<reference evidence="2" key="2">
    <citation type="submission" date="2015-01" db="EMBL/GenBank/DDBJ databases">
        <title>Evolutionary Origins and Diversification of the Mycorrhizal Mutualists.</title>
        <authorList>
            <consortium name="DOE Joint Genome Institute"/>
            <consortium name="Mycorrhizal Genomics Consortium"/>
            <person name="Kohler A."/>
            <person name="Kuo A."/>
            <person name="Nagy L.G."/>
            <person name="Floudas D."/>
            <person name="Copeland A."/>
            <person name="Barry K.W."/>
            <person name="Cichocki N."/>
            <person name="Veneault-Fourrey C."/>
            <person name="LaButti K."/>
            <person name="Lindquist E.A."/>
            <person name="Lipzen A."/>
            <person name="Lundell T."/>
            <person name="Morin E."/>
            <person name="Murat C."/>
            <person name="Riley R."/>
            <person name="Ohm R."/>
            <person name="Sun H."/>
            <person name="Tunlid A."/>
            <person name="Henrissat B."/>
            <person name="Grigoriev I.V."/>
            <person name="Hibbett D.S."/>
            <person name="Martin F."/>
        </authorList>
    </citation>
    <scope>NUCLEOTIDE SEQUENCE [LARGE SCALE GENOMIC DNA]</scope>
    <source>
        <strain evidence="2">441</strain>
    </source>
</reference>
<organism evidence="1 2">
    <name type="scientific">Pisolithus microcarpus 441</name>
    <dbReference type="NCBI Taxonomy" id="765257"/>
    <lineage>
        <taxon>Eukaryota</taxon>
        <taxon>Fungi</taxon>
        <taxon>Dikarya</taxon>
        <taxon>Basidiomycota</taxon>
        <taxon>Agaricomycotina</taxon>
        <taxon>Agaricomycetes</taxon>
        <taxon>Agaricomycetidae</taxon>
        <taxon>Boletales</taxon>
        <taxon>Sclerodermatineae</taxon>
        <taxon>Pisolithaceae</taxon>
        <taxon>Pisolithus</taxon>
    </lineage>
</organism>
<accession>A0A0C9Z8Q6</accession>
<gene>
    <name evidence="1" type="ORF">PISMIDRAFT_680434</name>
</gene>
<proteinExistence type="predicted"/>
<dbReference type="HOGENOM" id="CLU_2850597_0_0_1"/>
<evidence type="ECO:0000313" key="1">
    <source>
        <dbReference type="EMBL" id="KIK22394.1"/>
    </source>
</evidence>
<reference evidence="1 2" key="1">
    <citation type="submission" date="2014-04" db="EMBL/GenBank/DDBJ databases">
        <authorList>
            <consortium name="DOE Joint Genome Institute"/>
            <person name="Kuo A."/>
            <person name="Kohler A."/>
            <person name="Costa M.D."/>
            <person name="Nagy L.G."/>
            <person name="Floudas D."/>
            <person name="Copeland A."/>
            <person name="Barry K.W."/>
            <person name="Cichocki N."/>
            <person name="Veneault-Fourrey C."/>
            <person name="LaButti K."/>
            <person name="Lindquist E.A."/>
            <person name="Lipzen A."/>
            <person name="Lundell T."/>
            <person name="Morin E."/>
            <person name="Murat C."/>
            <person name="Sun H."/>
            <person name="Tunlid A."/>
            <person name="Henrissat B."/>
            <person name="Grigoriev I.V."/>
            <person name="Hibbett D.S."/>
            <person name="Martin F."/>
            <person name="Nordberg H.P."/>
            <person name="Cantor M.N."/>
            <person name="Hua S.X."/>
        </authorList>
    </citation>
    <scope>NUCLEOTIDE SEQUENCE [LARGE SCALE GENOMIC DNA]</scope>
    <source>
        <strain evidence="1 2">441</strain>
    </source>
</reference>
<dbReference type="Proteomes" id="UP000054018">
    <property type="component" value="Unassembled WGS sequence"/>
</dbReference>
<dbReference type="AlphaFoldDB" id="A0A0C9Z8Q6"/>
<keyword evidence="2" id="KW-1185">Reference proteome</keyword>